<dbReference type="EMBL" id="CP120733">
    <property type="protein sequence ID" value="WFD11786.1"/>
    <property type="molecule type" value="Genomic_DNA"/>
</dbReference>
<dbReference type="InterPro" id="IPR051258">
    <property type="entry name" value="Diverse_Substrate_Transporter"/>
</dbReference>
<dbReference type="Pfam" id="PF00892">
    <property type="entry name" value="EamA"/>
    <property type="match status" value="2"/>
</dbReference>
<keyword evidence="5 7" id="KW-1133">Transmembrane helix</keyword>
<comment type="subcellular location">
    <subcellularLocation>
        <location evidence="1">Cell membrane</location>
        <topology evidence="1">Multi-pass membrane protein</topology>
    </subcellularLocation>
</comment>
<dbReference type="Gene3D" id="1.10.3730.20">
    <property type="match status" value="1"/>
</dbReference>
<feature type="domain" description="EamA" evidence="8">
    <location>
        <begin position="158"/>
        <end position="290"/>
    </location>
</feature>
<feature type="transmembrane region" description="Helical" evidence="7">
    <location>
        <begin position="133"/>
        <end position="150"/>
    </location>
</feature>
<accession>A0ABY8EFR7</accession>
<proteinExistence type="inferred from homology"/>
<dbReference type="Proteomes" id="UP001222800">
    <property type="component" value="Chromosome"/>
</dbReference>
<evidence type="ECO:0000313" key="9">
    <source>
        <dbReference type="EMBL" id="WFD11786.1"/>
    </source>
</evidence>
<feature type="transmembrane region" description="Helical" evidence="7">
    <location>
        <begin position="78"/>
        <end position="96"/>
    </location>
</feature>
<organism evidence="9 10">
    <name type="scientific">Tepidibacter hydrothermalis</name>
    <dbReference type="NCBI Taxonomy" id="3036126"/>
    <lineage>
        <taxon>Bacteria</taxon>
        <taxon>Bacillati</taxon>
        <taxon>Bacillota</taxon>
        <taxon>Clostridia</taxon>
        <taxon>Peptostreptococcales</taxon>
        <taxon>Peptostreptococcaceae</taxon>
        <taxon>Tepidibacter</taxon>
    </lineage>
</organism>
<keyword evidence="3" id="KW-1003">Cell membrane</keyword>
<feature type="domain" description="EamA" evidence="8">
    <location>
        <begin position="8"/>
        <end position="149"/>
    </location>
</feature>
<feature type="transmembrane region" description="Helical" evidence="7">
    <location>
        <begin position="275"/>
        <end position="295"/>
    </location>
</feature>
<evidence type="ECO:0000256" key="2">
    <source>
        <dbReference type="ARBA" id="ARBA00007362"/>
    </source>
</evidence>
<protein>
    <submittedName>
        <fullName evidence="9">DMT family transporter</fullName>
    </submittedName>
</protein>
<evidence type="ECO:0000256" key="6">
    <source>
        <dbReference type="ARBA" id="ARBA00023136"/>
    </source>
</evidence>
<dbReference type="PANTHER" id="PTHR42920">
    <property type="entry name" value="OS03G0707200 PROTEIN-RELATED"/>
    <property type="match status" value="1"/>
</dbReference>
<sequence length="301" mass="32489">MESKILRANILLLITAAIWGFAFVAQRIGAQYVGAFTFNGIRFALGSLSLVPLIFYFDKRKKNEGSNENNIEMTQRKTIISGALVGSMLYLAATFQQVGINYTTAGKAGFITGLYMVIVPLIGVFLKQKIEKSAWVGVVLAVVGLYLLSINENFSISFGDLLELIGAVFWAFHILTIDHFSKKVDPLKLSCIQFATCSVLSLISALIFEHITVSALSSALIPILYGGLLSVGIAYTLQVVAQKDAKPSHAAIILSMESVFGAIGGGIMLGESMSSRGYIGCVLILGGILVSQIKFPKKEYI</sequence>
<name>A0ABY8EFR7_9FIRM</name>
<dbReference type="PANTHER" id="PTHR42920:SF5">
    <property type="entry name" value="EAMA DOMAIN-CONTAINING PROTEIN"/>
    <property type="match status" value="1"/>
</dbReference>
<feature type="transmembrane region" description="Helical" evidence="7">
    <location>
        <begin position="40"/>
        <end position="57"/>
    </location>
</feature>
<dbReference type="SUPFAM" id="SSF103481">
    <property type="entry name" value="Multidrug resistance efflux transporter EmrE"/>
    <property type="match status" value="2"/>
</dbReference>
<evidence type="ECO:0000256" key="3">
    <source>
        <dbReference type="ARBA" id="ARBA00022475"/>
    </source>
</evidence>
<keyword evidence="4 7" id="KW-0812">Transmembrane</keyword>
<keyword evidence="10" id="KW-1185">Reference proteome</keyword>
<evidence type="ECO:0000256" key="1">
    <source>
        <dbReference type="ARBA" id="ARBA00004651"/>
    </source>
</evidence>
<evidence type="ECO:0000256" key="4">
    <source>
        <dbReference type="ARBA" id="ARBA00022692"/>
    </source>
</evidence>
<gene>
    <name evidence="9" type="ORF">P4S50_06840</name>
</gene>
<evidence type="ECO:0000259" key="8">
    <source>
        <dbReference type="Pfam" id="PF00892"/>
    </source>
</evidence>
<feature type="transmembrane region" description="Helical" evidence="7">
    <location>
        <begin position="214"/>
        <end position="237"/>
    </location>
</feature>
<feature type="transmembrane region" description="Helical" evidence="7">
    <location>
        <begin position="156"/>
        <end position="177"/>
    </location>
</feature>
<dbReference type="InterPro" id="IPR000620">
    <property type="entry name" value="EamA_dom"/>
</dbReference>
<evidence type="ECO:0000256" key="5">
    <source>
        <dbReference type="ARBA" id="ARBA00022989"/>
    </source>
</evidence>
<keyword evidence="6 7" id="KW-0472">Membrane</keyword>
<dbReference type="InterPro" id="IPR037185">
    <property type="entry name" value="EmrE-like"/>
</dbReference>
<feature type="transmembrane region" description="Helical" evidence="7">
    <location>
        <begin position="189"/>
        <end position="208"/>
    </location>
</feature>
<comment type="similarity">
    <text evidence="2">Belongs to the EamA transporter family.</text>
</comment>
<feature type="transmembrane region" description="Helical" evidence="7">
    <location>
        <begin position="108"/>
        <end position="126"/>
    </location>
</feature>
<feature type="transmembrane region" description="Helical" evidence="7">
    <location>
        <begin position="249"/>
        <end position="269"/>
    </location>
</feature>
<evidence type="ECO:0000256" key="7">
    <source>
        <dbReference type="SAM" id="Phobius"/>
    </source>
</evidence>
<reference evidence="9 10" key="1">
    <citation type="submission" date="2023-03" db="EMBL/GenBank/DDBJ databases">
        <title>Complete genome sequence of Tepidibacter sp. SWIR-1, isolated from a deep-sea hydrothermal vent.</title>
        <authorList>
            <person name="Li X."/>
        </authorList>
    </citation>
    <scope>NUCLEOTIDE SEQUENCE [LARGE SCALE GENOMIC DNA]</scope>
    <source>
        <strain evidence="9 10">SWIR-1</strain>
    </source>
</reference>
<evidence type="ECO:0000313" key="10">
    <source>
        <dbReference type="Proteomes" id="UP001222800"/>
    </source>
</evidence>
<dbReference type="RefSeq" id="WP_277733950.1">
    <property type="nucleotide sequence ID" value="NZ_CP120733.1"/>
</dbReference>